<protein>
    <submittedName>
        <fullName evidence="2">HAD family hydrolase</fullName>
    </submittedName>
</protein>
<dbReference type="Proteomes" id="UP000319836">
    <property type="component" value="Unassembled WGS sequence"/>
</dbReference>
<sequence length="256" mass="27159">MSGGRPVLEAVIFDAGGTLVRLDFEWMAEMVSGRGAPMDAARLRRAEVEGRRRYDHSRRGPGEDAPLGGPGDVRAYLGGMLDAAGAPRGEIEDLVDRFLAREKASGIWSRPMEGARAALDGVAELGLRRAVVSNSDGRAEWHLRNAHVLEGLEFVVDSHVVGVEKPNPAIFRVALDRLGVPAARALYVGDIRSVDEGGAAAAGVHFVLIDPWGDYAAPGAPAIRAIAELPTHLATYFEVPRLASTARPPAGGGRTC</sequence>
<evidence type="ECO:0000313" key="3">
    <source>
        <dbReference type="Proteomes" id="UP000319836"/>
    </source>
</evidence>
<organism evidence="2 3">
    <name type="scientific">Eiseniibacteriota bacterium</name>
    <dbReference type="NCBI Taxonomy" id="2212470"/>
    <lineage>
        <taxon>Bacteria</taxon>
        <taxon>Candidatus Eiseniibacteriota</taxon>
    </lineage>
</organism>
<dbReference type="PRINTS" id="PR00413">
    <property type="entry name" value="HADHALOGNASE"/>
</dbReference>
<dbReference type="Gene3D" id="3.40.50.1000">
    <property type="entry name" value="HAD superfamily/HAD-like"/>
    <property type="match status" value="1"/>
</dbReference>
<dbReference type="SFLD" id="SFLDG01129">
    <property type="entry name" value="C1.5:_HAD__Beta-PGM__Phosphata"/>
    <property type="match status" value="1"/>
</dbReference>
<accession>A0A538U455</accession>
<dbReference type="SFLD" id="SFLDS00003">
    <property type="entry name" value="Haloacid_Dehalogenase"/>
    <property type="match status" value="1"/>
</dbReference>
<feature type="region of interest" description="Disordered" evidence="1">
    <location>
        <begin position="50"/>
        <end position="69"/>
    </location>
</feature>
<dbReference type="Pfam" id="PF00702">
    <property type="entry name" value="Hydrolase"/>
    <property type="match status" value="1"/>
</dbReference>
<proteinExistence type="predicted"/>
<dbReference type="GO" id="GO:0016787">
    <property type="term" value="F:hydrolase activity"/>
    <property type="evidence" value="ECO:0007669"/>
    <property type="project" value="UniProtKB-KW"/>
</dbReference>
<gene>
    <name evidence="2" type="ORF">E6K80_07810</name>
</gene>
<dbReference type="InterPro" id="IPR006439">
    <property type="entry name" value="HAD-SF_hydro_IA"/>
</dbReference>
<dbReference type="InterPro" id="IPR023214">
    <property type="entry name" value="HAD_sf"/>
</dbReference>
<dbReference type="SUPFAM" id="SSF56784">
    <property type="entry name" value="HAD-like"/>
    <property type="match status" value="1"/>
</dbReference>
<comment type="caution">
    <text evidence="2">The sequence shown here is derived from an EMBL/GenBank/DDBJ whole genome shotgun (WGS) entry which is preliminary data.</text>
</comment>
<keyword evidence="2" id="KW-0378">Hydrolase</keyword>
<dbReference type="PANTHER" id="PTHR46649:SF4">
    <property type="entry name" value="HALOACID DEHALOGENASE-LIKE HYDROLASE (HAD) SUPERFAMILY PROTEIN"/>
    <property type="match status" value="1"/>
</dbReference>
<dbReference type="PANTHER" id="PTHR46649">
    <property type="match status" value="1"/>
</dbReference>
<dbReference type="AlphaFoldDB" id="A0A538U455"/>
<evidence type="ECO:0000256" key="1">
    <source>
        <dbReference type="SAM" id="MobiDB-lite"/>
    </source>
</evidence>
<name>A0A538U455_UNCEI</name>
<feature type="compositionally biased region" description="Basic and acidic residues" evidence="1">
    <location>
        <begin position="50"/>
        <end position="62"/>
    </location>
</feature>
<dbReference type="EMBL" id="VBPA01000188">
    <property type="protein sequence ID" value="TMQ70668.1"/>
    <property type="molecule type" value="Genomic_DNA"/>
</dbReference>
<reference evidence="2 3" key="1">
    <citation type="journal article" date="2019" name="Nat. Microbiol.">
        <title>Mediterranean grassland soil C-N compound turnover is dependent on rainfall and depth, and is mediated by genomically divergent microorganisms.</title>
        <authorList>
            <person name="Diamond S."/>
            <person name="Andeer P.F."/>
            <person name="Li Z."/>
            <person name="Crits-Christoph A."/>
            <person name="Burstein D."/>
            <person name="Anantharaman K."/>
            <person name="Lane K.R."/>
            <person name="Thomas B.C."/>
            <person name="Pan C."/>
            <person name="Northen T.R."/>
            <person name="Banfield J.F."/>
        </authorList>
    </citation>
    <scope>NUCLEOTIDE SEQUENCE [LARGE SCALE GENOMIC DNA]</scope>
    <source>
        <strain evidence="2">WS_10</strain>
    </source>
</reference>
<evidence type="ECO:0000313" key="2">
    <source>
        <dbReference type="EMBL" id="TMQ70668.1"/>
    </source>
</evidence>
<dbReference type="InterPro" id="IPR036412">
    <property type="entry name" value="HAD-like_sf"/>
</dbReference>